<dbReference type="PANTHER" id="PTHR37023:SF1">
    <property type="entry name" value="ISSOD25 TRANSPOSASE TNPA_ISSOD25"/>
    <property type="match status" value="1"/>
</dbReference>
<feature type="domain" description="Transposase IS801/IS1294" evidence="1">
    <location>
        <begin position="20"/>
        <end position="120"/>
    </location>
</feature>
<sequence length="189" mass="22424">MLNIVQNGNYPNLKIKNLAQKAVSKLYKEDKRLFFNVGSGDVNSPKGIVKYLGRYLARAPIAEYKIIYYDNEKVTFFFNDLADDKKKKYVTMDIDKFVQQILIHLPPKNFKMINRFGFYGRNITAKLKNIVKKYKKSFSKSEYSFYVKQSIDTFDVHPFMCPYCKIMMDIQEIYVSSDWYGRTIHKVYF</sequence>
<comment type="caution">
    <text evidence="2">The sequence shown here is derived from an EMBL/GenBank/DDBJ whole genome shotgun (WGS) entry which is preliminary data.</text>
</comment>
<organism evidence="2 3">
    <name type="scientific">Fusobacterium nucleatum subsp. polymorphum</name>
    <name type="common">Fusobacterium polymorphum</name>
    <dbReference type="NCBI Taxonomy" id="76857"/>
    <lineage>
        <taxon>Bacteria</taxon>
        <taxon>Fusobacteriati</taxon>
        <taxon>Fusobacteriota</taxon>
        <taxon>Fusobacteriia</taxon>
        <taxon>Fusobacteriales</taxon>
        <taxon>Fusobacteriaceae</taxon>
        <taxon>Fusobacterium</taxon>
    </lineage>
</organism>
<dbReference type="STRING" id="76857.RO02_00090"/>
<evidence type="ECO:0000313" key="2">
    <source>
        <dbReference type="EMBL" id="PGH22087.1"/>
    </source>
</evidence>
<dbReference type="AlphaFoldDB" id="A0A2B7YN80"/>
<dbReference type="PANTHER" id="PTHR37023">
    <property type="entry name" value="TRANSPOSASE"/>
    <property type="match status" value="1"/>
</dbReference>
<gene>
    <name evidence="2" type="ORF">RN96_02605</name>
</gene>
<dbReference type="GO" id="GO:0003677">
    <property type="term" value="F:DNA binding"/>
    <property type="evidence" value="ECO:0007669"/>
    <property type="project" value="InterPro"/>
</dbReference>
<dbReference type="EMBL" id="NJGI01000001">
    <property type="protein sequence ID" value="PGH22087.1"/>
    <property type="molecule type" value="Genomic_DNA"/>
</dbReference>
<dbReference type="Proteomes" id="UP000222862">
    <property type="component" value="Unassembled WGS sequence"/>
</dbReference>
<dbReference type="GO" id="GO:0004803">
    <property type="term" value="F:transposase activity"/>
    <property type="evidence" value="ECO:0007669"/>
    <property type="project" value="InterPro"/>
</dbReference>
<evidence type="ECO:0000259" key="1">
    <source>
        <dbReference type="Pfam" id="PF04986"/>
    </source>
</evidence>
<dbReference type="Pfam" id="PF04986">
    <property type="entry name" value="Y2_Tnp"/>
    <property type="match status" value="1"/>
</dbReference>
<reference evidence="2 3" key="1">
    <citation type="submission" date="2017-06" db="EMBL/GenBank/DDBJ databases">
        <title>Genome sequencing of Fusobacterium nucleatum subsp. polymorphum KCOM 1232 (=ChDC F37).</title>
        <authorList>
            <person name="Kook J.-K."/>
            <person name="Park S.-N."/>
            <person name="Lim Y.K."/>
            <person name="Roh H."/>
        </authorList>
    </citation>
    <scope>NUCLEOTIDE SEQUENCE [LARGE SCALE GENOMIC DNA]</scope>
    <source>
        <strain evidence="3">KCOM 1232 ( ChDC F37)</strain>
    </source>
</reference>
<name>A0A2B7YN80_FUSNP</name>
<evidence type="ECO:0000313" key="3">
    <source>
        <dbReference type="Proteomes" id="UP000222862"/>
    </source>
</evidence>
<dbReference type="GO" id="GO:0006313">
    <property type="term" value="P:DNA transposition"/>
    <property type="evidence" value="ECO:0007669"/>
    <property type="project" value="InterPro"/>
</dbReference>
<dbReference type="InterPro" id="IPR007069">
    <property type="entry name" value="Transposase_32"/>
</dbReference>
<proteinExistence type="predicted"/>
<protein>
    <recommendedName>
        <fullName evidence="1">Transposase IS801/IS1294 domain-containing protein</fullName>
    </recommendedName>
</protein>
<accession>A0A2B7YN80</accession>